<dbReference type="GO" id="GO:0004556">
    <property type="term" value="F:alpha-amylase activity"/>
    <property type="evidence" value="ECO:0007669"/>
    <property type="project" value="TreeGrafter"/>
</dbReference>
<dbReference type="Proteomes" id="UP000460257">
    <property type="component" value="Unassembled WGS sequence"/>
</dbReference>
<keyword evidence="5" id="KW-1185">Reference proteome</keyword>
<protein>
    <submittedName>
        <fullName evidence="4">Alpha-amylase</fullName>
    </submittedName>
</protein>
<comment type="similarity">
    <text evidence="1">Belongs to the glycosyl hydrolase 13 family.</text>
</comment>
<reference evidence="4" key="1">
    <citation type="journal article" date="2020" name="Appl. Environ. Microbiol.">
        <title>Medium-Chain Fatty Acid Synthesis by 'Candidatus Weimeria bifida' gen. nov., sp. nov., and 'Candidatus Pseudoramibacter fermentans' sp. nov.</title>
        <authorList>
            <person name="Scarborough M.J."/>
            <person name="Myers K.S."/>
            <person name="Donohue T.J."/>
            <person name="Noguera D.R."/>
        </authorList>
    </citation>
    <scope>NUCLEOTIDE SEQUENCE</scope>
    <source>
        <strain evidence="4">LCO1.1</strain>
    </source>
</reference>
<keyword evidence="2" id="KW-0732">Signal</keyword>
<feature type="chain" id="PRO_5039048173" evidence="2">
    <location>
        <begin position="22"/>
        <end position="545"/>
    </location>
</feature>
<dbReference type="SMART" id="SM00642">
    <property type="entry name" value="Aamy"/>
    <property type="match status" value="1"/>
</dbReference>
<dbReference type="Gene3D" id="3.90.400.10">
    <property type="entry name" value="Oligo-1,6-glucosidase, Domain 2"/>
    <property type="match status" value="1"/>
</dbReference>
<dbReference type="CDD" id="cd11316">
    <property type="entry name" value="AmyAc_bac2_AmyA"/>
    <property type="match status" value="1"/>
</dbReference>
<dbReference type="PANTHER" id="PTHR10357:SF179">
    <property type="entry name" value="NEUTRAL AND BASIC AMINO ACID TRANSPORT PROTEIN RBAT"/>
    <property type="match status" value="1"/>
</dbReference>
<dbReference type="InterPro" id="IPR045857">
    <property type="entry name" value="O16G_dom_2"/>
</dbReference>
<dbReference type="AlphaFoldDB" id="A0A6N7IZG4"/>
<name>A0A6N7IZG4_9FIRM</name>
<dbReference type="InterPro" id="IPR017853">
    <property type="entry name" value="GH"/>
</dbReference>
<organism evidence="4 5">
    <name type="scientific">Candidatus Weimeria bifida</name>
    <dbReference type="NCBI Taxonomy" id="2599074"/>
    <lineage>
        <taxon>Bacteria</taxon>
        <taxon>Bacillati</taxon>
        <taxon>Bacillota</taxon>
        <taxon>Clostridia</taxon>
        <taxon>Lachnospirales</taxon>
        <taxon>Lachnospiraceae</taxon>
        <taxon>Candidatus Weimeria</taxon>
    </lineage>
</organism>
<evidence type="ECO:0000313" key="5">
    <source>
        <dbReference type="Proteomes" id="UP000460257"/>
    </source>
</evidence>
<feature type="signal peptide" evidence="2">
    <location>
        <begin position="1"/>
        <end position="21"/>
    </location>
</feature>
<dbReference type="EMBL" id="VOGC01000006">
    <property type="protein sequence ID" value="MQN01738.1"/>
    <property type="molecule type" value="Genomic_DNA"/>
</dbReference>
<evidence type="ECO:0000256" key="2">
    <source>
        <dbReference type="SAM" id="SignalP"/>
    </source>
</evidence>
<dbReference type="InterPro" id="IPR006047">
    <property type="entry name" value="GH13_cat_dom"/>
</dbReference>
<accession>A0A6N7IZG4</accession>
<dbReference type="SUPFAM" id="SSF51445">
    <property type="entry name" value="(Trans)glycosidases"/>
    <property type="match status" value="1"/>
</dbReference>
<feature type="domain" description="Glycosyl hydrolase family 13 catalytic" evidence="3">
    <location>
        <begin position="59"/>
        <end position="434"/>
    </location>
</feature>
<evidence type="ECO:0000313" key="4">
    <source>
        <dbReference type="EMBL" id="MQN01738.1"/>
    </source>
</evidence>
<evidence type="ECO:0000259" key="3">
    <source>
        <dbReference type="SMART" id="SM00642"/>
    </source>
</evidence>
<comment type="caution">
    <text evidence="4">The sequence shown here is derived from an EMBL/GenBank/DDBJ whole genome shotgun (WGS) entry which is preliminary data.</text>
</comment>
<dbReference type="Gene3D" id="3.20.20.80">
    <property type="entry name" value="Glycosidases"/>
    <property type="match status" value="1"/>
</dbReference>
<dbReference type="GO" id="GO:0009313">
    <property type="term" value="P:oligosaccharide catabolic process"/>
    <property type="evidence" value="ECO:0007669"/>
    <property type="project" value="TreeGrafter"/>
</dbReference>
<evidence type="ECO:0000256" key="1">
    <source>
        <dbReference type="ARBA" id="ARBA00008061"/>
    </source>
</evidence>
<dbReference type="PROSITE" id="PS51257">
    <property type="entry name" value="PROKAR_LIPOPROTEIN"/>
    <property type="match status" value="1"/>
</dbReference>
<proteinExistence type="inferred from homology"/>
<sequence length="545" mass="61345">MKKRILSAVLTAALALSTLLTGCGSRTTGKKAEAVSYMESINGKNKENVPDDKYRTTYEIFVGSFYDSNGDGVGDLKGVEEKLDYIKGLGFNQIWLMPICPSPTYHKYDVSDYMAVDKEYGTMEDFKNLVAACHKKGIKLITDLVLNHTSVEHPWFKKAAEYLKSLKDGQKPDPEKCKYIKYYNFSREEDSGYKQLYGSRWYYEAQFWEGMPDLNLDNKEVRNEIKKITDFWLDKGVDGFRLDATTYYYTGNEKKNIAFLKWLNDEVKAKNPDAYIVGECWADLTQYARYYQSGVDSFFDFDFANDEGTIAKTVSGQTSAKSFGEEMVRAQDEIAKNSSGRGIEAPFYTNHDMARSAGYYPGDDGSKTKFAEGLNLMMSGSAFVYYGEEIGMKGSGKDENKRAPMYWTADSGAKGMTEGPKDMELFKMKYAPEDKQAKSQTSILNYVKQAIKLRNSFPAIARGKVRVESASNDSILIVTKTSDDSKIKPLAIVYNTSDKPKTLKTSDLPDGYNKLKGVLTVGKQQITEKDGTITMPKESIAVYQK</sequence>
<dbReference type="PANTHER" id="PTHR10357">
    <property type="entry name" value="ALPHA-AMYLASE FAMILY MEMBER"/>
    <property type="match status" value="1"/>
</dbReference>
<gene>
    <name evidence="4" type="ORF">FRC54_07445</name>
</gene>
<dbReference type="Pfam" id="PF00128">
    <property type="entry name" value="Alpha-amylase"/>
    <property type="match status" value="1"/>
</dbReference>